<dbReference type="AlphaFoldDB" id="A0A6G9AYM5"/>
<dbReference type="Pfam" id="PF04542">
    <property type="entry name" value="Sigma70_r2"/>
    <property type="match status" value="1"/>
</dbReference>
<dbReference type="Proteomes" id="UP000501802">
    <property type="component" value="Chromosome"/>
</dbReference>
<dbReference type="InterPro" id="IPR013324">
    <property type="entry name" value="RNA_pol_sigma_r3/r4-like"/>
</dbReference>
<keyword evidence="5" id="KW-0804">Transcription</keyword>
<evidence type="ECO:0000256" key="2">
    <source>
        <dbReference type="ARBA" id="ARBA00023015"/>
    </source>
</evidence>
<evidence type="ECO:0000256" key="5">
    <source>
        <dbReference type="ARBA" id="ARBA00023163"/>
    </source>
</evidence>
<dbReference type="GO" id="GO:0016987">
    <property type="term" value="F:sigma factor activity"/>
    <property type="evidence" value="ECO:0007669"/>
    <property type="project" value="UniProtKB-KW"/>
</dbReference>
<protein>
    <submittedName>
        <fullName evidence="8">Sigma-70 family RNA polymerase sigma factor</fullName>
    </submittedName>
</protein>
<keyword evidence="3" id="KW-0731">Sigma factor</keyword>
<dbReference type="InterPro" id="IPR013325">
    <property type="entry name" value="RNA_pol_sigma_r2"/>
</dbReference>
<dbReference type="InterPro" id="IPR036388">
    <property type="entry name" value="WH-like_DNA-bd_sf"/>
</dbReference>
<dbReference type="RefSeq" id="WP_167218347.1">
    <property type="nucleotide sequence ID" value="NZ_CP050063.1"/>
</dbReference>
<evidence type="ECO:0000313" key="8">
    <source>
        <dbReference type="EMBL" id="QIP17466.1"/>
    </source>
</evidence>
<dbReference type="EMBL" id="CP050063">
    <property type="protein sequence ID" value="QIP17466.1"/>
    <property type="molecule type" value="Genomic_DNA"/>
</dbReference>
<name>A0A6G9AYM5_9BACT</name>
<feature type="domain" description="RNA polymerase sigma-70 region 2" evidence="6">
    <location>
        <begin position="25"/>
        <end position="88"/>
    </location>
</feature>
<dbReference type="GO" id="GO:0006352">
    <property type="term" value="P:DNA-templated transcription initiation"/>
    <property type="evidence" value="ECO:0007669"/>
    <property type="project" value="InterPro"/>
</dbReference>
<dbReference type="Pfam" id="PF08281">
    <property type="entry name" value="Sigma70_r4_2"/>
    <property type="match status" value="1"/>
</dbReference>
<dbReference type="SUPFAM" id="SSF88946">
    <property type="entry name" value="Sigma2 domain of RNA polymerase sigma factors"/>
    <property type="match status" value="1"/>
</dbReference>
<dbReference type="SUPFAM" id="SSF88659">
    <property type="entry name" value="Sigma3 and sigma4 domains of RNA polymerase sigma factors"/>
    <property type="match status" value="1"/>
</dbReference>
<gene>
    <name evidence="8" type="ORF">G8759_34910</name>
</gene>
<dbReference type="PANTHER" id="PTHR43133">
    <property type="entry name" value="RNA POLYMERASE ECF-TYPE SIGMA FACTO"/>
    <property type="match status" value="1"/>
</dbReference>
<dbReference type="InterPro" id="IPR013249">
    <property type="entry name" value="RNA_pol_sigma70_r4_t2"/>
</dbReference>
<keyword evidence="4" id="KW-0238">DNA-binding</keyword>
<accession>A0A6G9AYM5</accession>
<evidence type="ECO:0000256" key="4">
    <source>
        <dbReference type="ARBA" id="ARBA00023125"/>
    </source>
</evidence>
<reference evidence="8 9" key="1">
    <citation type="submission" date="2020-03" db="EMBL/GenBank/DDBJ databases">
        <authorList>
            <person name="Kim M.K."/>
        </authorList>
    </citation>
    <scope>NUCLEOTIDE SEQUENCE [LARGE SCALE GENOMIC DNA]</scope>
    <source>
        <strain evidence="8 9">BT328</strain>
    </source>
</reference>
<feature type="domain" description="RNA polymerase sigma factor 70 region 4 type 2" evidence="7">
    <location>
        <begin position="127"/>
        <end position="178"/>
    </location>
</feature>
<organism evidence="8 9">
    <name type="scientific">Spirosoma aureum</name>
    <dbReference type="NCBI Taxonomy" id="2692134"/>
    <lineage>
        <taxon>Bacteria</taxon>
        <taxon>Pseudomonadati</taxon>
        <taxon>Bacteroidota</taxon>
        <taxon>Cytophagia</taxon>
        <taxon>Cytophagales</taxon>
        <taxon>Cytophagaceae</taxon>
        <taxon>Spirosoma</taxon>
    </lineage>
</organism>
<dbReference type="NCBIfam" id="TIGR02937">
    <property type="entry name" value="sigma70-ECF"/>
    <property type="match status" value="1"/>
</dbReference>
<proteinExistence type="inferred from homology"/>
<evidence type="ECO:0000259" key="6">
    <source>
        <dbReference type="Pfam" id="PF04542"/>
    </source>
</evidence>
<evidence type="ECO:0000256" key="1">
    <source>
        <dbReference type="ARBA" id="ARBA00010641"/>
    </source>
</evidence>
<evidence type="ECO:0000313" key="9">
    <source>
        <dbReference type="Proteomes" id="UP000501802"/>
    </source>
</evidence>
<comment type="similarity">
    <text evidence="1">Belongs to the sigma-70 factor family. ECF subfamily.</text>
</comment>
<keyword evidence="9" id="KW-1185">Reference proteome</keyword>
<dbReference type="KEGG" id="spib:G8759_34910"/>
<dbReference type="GO" id="GO:0003677">
    <property type="term" value="F:DNA binding"/>
    <property type="evidence" value="ECO:0007669"/>
    <property type="project" value="UniProtKB-KW"/>
</dbReference>
<evidence type="ECO:0000256" key="3">
    <source>
        <dbReference type="ARBA" id="ARBA00023082"/>
    </source>
</evidence>
<dbReference type="PANTHER" id="PTHR43133:SF8">
    <property type="entry name" value="RNA POLYMERASE SIGMA FACTOR HI_1459-RELATED"/>
    <property type="match status" value="1"/>
</dbReference>
<evidence type="ECO:0000259" key="7">
    <source>
        <dbReference type="Pfam" id="PF08281"/>
    </source>
</evidence>
<sequence>MENFTDEDLVKLYIKTHKNSYFNALYERYCPKVRRRCLLFIKDEVQAEDLTQDIFIKLLNKINSYKHESRFSTWLYSITRNHCTDQIRMPHTKQGLALDECYDIPALFTSDLDQRTENQFAEITERQMKLAMTRLEPEEQGLLRMKYMDEVSVKEIAAQFSLTQSAVKMRLKRSRDRLRQFYGEVRIDDSLPYELMYS</sequence>
<dbReference type="CDD" id="cd06171">
    <property type="entry name" value="Sigma70_r4"/>
    <property type="match status" value="1"/>
</dbReference>
<dbReference type="Gene3D" id="1.10.10.10">
    <property type="entry name" value="Winged helix-like DNA-binding domain superfamily/Winged helix DNA-binding domain"/>
    <property type="match status" value="1"/>
</dbReference>
<dbReference type="InterPro" id="IPR007627">
    <property type="entry name" value="RNA_pol_sigma70_r2"/>
</dbReference>
<dbReference type="InterPro" id="IPR014284">
    <property type="entry name" value="RNA_pol_sigma-70_dom"/>
</dbReference>
<dbReference type="InterPro" id="IPR039425">
    <property type="entry name" value="RNA_pol_sigma-70-like"/>
</dbReference>
<keyword evidence="2" id="KW-0805">Transcription regulation</keyword>
<dbReference type="Gene3D" id="1.10.1740.10">
    <property type="match status" value="1"/>
</dbReference>